<evidence type="ECO:0000256" key="1">
    <source>
        <dbReference type="ARBA" id="ARBA00022723"/>
    </source>
</evidence>
<feature type="region of interest" description="Disordered" evidence="6">
    <location>
        <begin position="1"/>
        <end position="39"/>
    </location>
</feature>
<dbReference type="SMART" id="SM00356">
    <property type="entry name" value="ZnF_C3H1"/>
    <property type="match status" value="2"/>
</dbReference>
<evidence type="ECO:0000256" key="5">
    <source>
        <dbReference type="PROSITE-ProRule" id="PRU00723"/>
    </source>
</evidence>
<dbReference type="Pfam" id="PF00642">
    <property type="entry name" value="zf-CCCH"/>
    <property type="match status" value="2"/>
</dbReference>
<reference evidence="8 9" key="1">
    <citation type="journal article" date="2015" name="Genome Biol.">
        <title>Comparative genomics of Steinernema reveals deeply conserved gene regulatory networks.</title>
        <authorList>
            <person name="Dillman A.R."/>
            <person name="Macchietto M."/>
            <person name="Porter C.F."/>
            <person name="Rogers A."/>
            <person name="Williams B."/>
            <person name="Antoshechkin I."/>
            <person name="Lee M.M."/>
            <person name="Goodwin Z."/>
            <person name="Lu X."/>
            <person name="Lewis E.E."/>
            <person name="Goodrich-Blair H."/>
            <person name="Stock S.P."/>
            <person name="Adams B.J."/>
            <person name="Sternberg P.W."/>
            <person name="Mortazavi A."/>
        </authorList>
    </citation>
    <scope>NUCLEOTIDE SEQUENCE [LARGE SCALE GENOMIC DNA]</scope>
    <source>
        <strain evidence="8 9">ALL</strain>
    </source>
</reference>
<dbReference type="PROSITE" id="PS50103">
    <property type="entry name" value="ZF_C3H1"/>
    <property type="match status" value="2"/>
</dbReference>
<evidence type="ECO:0000256" key="6">
    <source>
        <dbReference type="SAM" id="MobiDB-lite"/>
    </source>
</evidence>
<feature type="zinc finger region" description="C3H1-type" evidence="5">
    <location>
        <begin position="177"/>
        <end position="205"/>
    </location>
</feature>
<proteinExistence type="predicted"/>
<evidence type="ECO:0000259" key="7">
    <source>
        <dbReference type="PROSITE" id="PS50103"/>
    </source>
</evidence>
<feature type="zinc finger region" description="C3H1-type" evidence="5">
    <location>
        <begin position="137"/>
        <end position="165"/>
    </location>
</feature>
<dbReference type="GO" id="GO:0010468">
    <property type="term" value="P:regulation of gene expression"/>
    <property type="evidence" value="ECO:0007669"/>
    <property type="project" value="UniProtKB-ARBA"/>
</dbReference>
<dbReference type="FunFam" id="4.10.1000.10:FF:000001">
    <property type="entry name" value="zinc finger CCCH domain-containing protein 15-like"/>
    <property type="match status" value="1"/>
</dbReference>
<accession>A0A4U5MFX2</accession>
<organism evidence="8 9">
    <name type="scientific">Steinernema carpocapsae</name>
    <name type="common">Entomopathogenic nematode</name>
    <dbReference type="NCBI Taxonomy" id="34508"/>
    <lineage>
        <taxon>Eukaryota</taxon>
        <taxon>Metazoa</taxon>
        <taxon>Ecdysozoa</taxon>
        <taxon>Nematoda</taxon>
        <taxon>Chromadorea</taxon>
        <taxon>Rhabditida</taxon>
        <taxon>Tylenchina</taxon>
        <taxon>Panagrolaimomorpha</taxon>
        <taxon>Strongyloidoidea</taxon>
        <taxon>Steinernematidae</taxon>
        <taxon>Steinernema</taxon>
    </lineage>
</organism>
<feature type="domain" description="C3H1-type" evidence="7">
    <location>
        <begin position="177"/>
        <end position="205"/>
    </location>
</feature>
<sequence length="333" mass="36671">MKSPCSPLGQFGAVELKQGESGGWRSPSHTPKSVLSDVSPRKRLQAIPLGYDEAKRKLEREAALADFASLKSDKAESGSDDAFEALSDFSHCSIQQSLRPRCAGGNPKILNVPLTAWHALSDEERAEVNNNKRRVGAYKTALCKTFKTQGCCPYENNCRFAHGEVELRLGTQRHHPNYKTQLCNKFSVTGICPYGSRCQFIHRRLVTTPRPEIPGSENRESSRGYIFPVGNGVRPRAPSTPVDPFEAYFGSFQSTMTPSTPAGLFSHTNPAIPPNPFNPLSRPSVDVTFTSNGIALDNPSSFSWRGAGNSAGEPEFMEPFSPEHIDFALRRRI</sequence>
<evidence type="ECO:0000256" key="3">
    <source>
        <dbReference type="ARBA" id="ARBA00022771"/>
    </source>
</evidence>
<dbReference type="AlphaFoldDB" id="A0A4U5MFX2"/>
<gene>
    <name evidence="8" type="ORF">L596_024158</name>
</gene>
<feature type="domain" description="C3H1-type" evidence="7">
    <location>
        <begin position="137"/>
        <end position="165"/>
    </location>
</feature>
<dbReference type="PANTHER" id="PTHR12547">
    <property type="entry name" value="CCCH ZINC FINGER/TIS11-RELATED"/>
    <property type="match status" value="1"/>
</dbReference>
<dbReference type="PANTHER" id="PTHR12547:SF144">
    <property type="entry name" value="C3H1-TYPE DOMAIN-CONTAINING PROTEIN"/>
    <property type="match status" value="1"/>
</dbReference>
<keyword evidence="3 5" id="KW-0863">Zinc-finger</keyword>
<dbReference type="STRING" id="34508.A0A4U5MFX2"/>
<dbReference type="Gene3D" id="4.10.1000.10">
    <property type="entry name" value="Zinc finger, CCCH-type"/>
    <property type="match status" value="1"/>
</dbReference>
<keyword evidence="4 5" id="KW-0862">Zinc</keyword>
<protein>
    <recommendedName>
        <fullName evidence="7">C3H1-type domain-containing protein</fullName>
    </recommendedName>
</protein>
<evidence type="ECO:0000256" key="2">
    <source>
        <dbReference type="ARBA" id="ARBA00022737"/>
    </source>
</evidence>
<comment type="caution">
    <text evidence="8">The sequence shown here is derived from an EMBL/GenBank/DDBJ whole genome shotgun (WGS) entry which is preliminary data.</text>
</comment>
<reference evidence="8 9" key="2">
    <citation type="journal article" date="2019" name="G3 (Bethesda)">
        <title>Hybrid Assembly of the Genome of the Entomopathogenic Nematode Steinernema carpocapsae Identifies the X-Chromosome.</title>
        <authorList>
            <person name="Serra L."/>
            <person name="Macchietto M."/>
            <person name="Macias-Munoz A."/>
            <person name="McGill C.J."/>
            <person name="Rodriguez I.M."/>
            <person name="Rodriguez B."/>
            <person name="Murad R."/>
            <person name="Mortazavi A."/>
        </authorList>
    </citation>
    <scope>NUCLEOTIDE SEQUENCE [LARGE SCALE GENOMIC DNA]</scope>
    <source>
        <strain evidence="8 9">ALL</strain>
    </source>
</reference>
<keyword evidence="2" id="KW-0677">Repeat</keyword>
<dbReference type="SUPFAM" id="SSF90229">
    <property type="entry name" value="CCCH zinc finger"/>
    <property type="match status" value="2"/>
</dbReference>
<dbReference type="FunFam" id="4.10.1000.10:FF:000018">
    <property type="entry name" value="Zinc finger protein"/>
    <property type="match status" value="1"/>
</dbReference>
<dbReference type="Gene3D" id="6.10.250.3220">
    <property type="match status" value="1"/>
</dbReference>
<dbReference type="GO" id="GO:0003730">
    <property type="term" value="F:mRNA 3'-UTR binding"/>
    <property type="evidence" value="ECO:0007669"/>
    <property type="project" value="TreeGrafter"/>
</dbReference>
<dbReference type="GO" id="GO:0005829">
    <property type="term" value="C:cytosol"/>
    <property type="evidence" value="ECO:0007669"/>
    <property type="project" value="TreeGrafter"/>
</dbReference>
<evidence type="ECO:0000313" key="9">
    <source>
        <dbReference type="Proteomes" id="UP000298663"/>
    </source>
</evidence>
<evidence type="ECO:0000313" key="8">
    <source>
        <dbReference type="EMBL" id="TKR68129.1"/>
    </source>
</evidence>
<dbReference type="OrthoDB" id="410307at2759"/>
<dbReference type="InterPro" id="IPR000571">
    <property type="entry name" value="Znf_CCCH"/>
</dbReference>
<dbReference type="InterPro" id="IPR036855">
    <property type="entry name" value="Znf_CCCH_sf"/>
</dbReference>
<dbReference type="Proteomes" id="UP000298663">
    <property type="component" value="Unassembled WGS sequence"/>
</dbReference>
<dbReference type="GO" id="GO:0043186">
    <property type="term" value="C:P granule"/>
    <property type="evidence" value="ECO:0007669"/>
    <property type="project" value="UniProtKB-ARBA"/>
</dbReference>
<dbReference type="InterPro" id="IPR045877">
    <property type="entry name" value="ZFP36-like"/>
</dbReference>
<keyword evidence="9" id="KW-1185">Reference proteome</keyword>
<dbReference type="EMBL" id="AZBU02000008">
    <property type="protein sequence ID" value="TKR68129.1"/>
    <property type="molecule type" value="Genomic_DNA"/>
</dbReference>
<evidence type="ECO:0000256" key="4">
    <source>
        <dbReference type="ARBA" id="ARBA00022833"/>
    </source>
</evidence>
<name>A0A4U5MFX2_STECR</name>
<dbReference type="GO" id="GO:0030154">
    <property type="term" value="P:cell differentiation"/>
    <property type="evidence" value="ECO:0007669"/>
    <property type="project" value="UniProtKB-ARBA"/>
</dbReference>
<dbReference type="GO" id="GO:0080090">
    <property type="term" value="P:regulation of primary metabolic process"/>
    <property type="evidence" value="ECO:0007669"/>
    <property type="project" value="UniProtKB-ARBA"/>
</dbReference>
<dbReference type="GO" id="GO:0008270">
    <property type="term" value="F:zinc ion binding"/>
    <property type="evidence" value="ECO:0007669"/>
    <property type="project" value="UniProtKB-KW"/>
</dbReference>
<keyword evidence="1 5" id="KW-0479">Metal-binding</keyword>